<dbReference type="KEGG" id="lam:LA2_05645"/>
<dbReference type="HOGENOM" id="CLU_2023691_0_0_9"/>
<name>E4SIT9_LACAR</name>
<proteinExistence type="predicted"/>
<dbReference type="Proteomes" id="UP000007033">
    <property type="component" value="Chromosome"/>
</dbReference>
<dbReference type="EMBL" id="CP002338">
    <property type="protein sequence ID" value="ADQ59088.1"/>
    <property type="molecule type" value="Genomic_DNA"/>
</dbReference>
<evidence type="ECO:0000313" key="1">
    <source>
        <dbReference type="EMBL" id="ADQ59088.1"/>
    </source>
</evidence>
<dbReference type="AlphaFoldDB" id="E4SIT9"/>
<accession>E4SIT9</accession>
<gene>
    <name evidence="1" type="ordered locus">LA2_05645</name>
</gene>
<dbReference type="RefSeq" id="WP_013437883.1">
    <property type="nucleotide sequence ID" value="NC_014724.1"/>
</dbReference>
<sequence length="122" mass="14142">MKCDFCGSVENGELRVVQDRLDVQYLLCGEKLPAPYGLSDFYMKIKKNSDDLANMHAEVSLCKSTRGWLLMFHYYDGDDIWAMNCAYLLVSHCPKCGKKLPSYDIKKFRAIMTKKEHDLNLY</sequence>
<reference evidence="1 2" key="1">
    <citation type="journal article" date="2011" name="J. Bacteriol.">
        <title>Genome sequence of Lactobacillus amylovorus GRL1112.</title>
        <authorList>
            <person name="Kant R."/>
            <person name="Paulin L."/>
            <person name="Alatalo E."/>
            <person name="de Vos W.M."/>
            <person name="Palva A."/>
        </authorList>
    </citation>
    <scope>NUCLEOTIDE SEQUENCE [LARGE SCALE GENOMIC DNA]</scope>
    <source>
        <strain evidence="1 2">GRL 1112</strain>
    </source>
</reference>
<organism evidence="1 2">
    <name type="scientific">Lactobacillus amylovorus (strain GRL 1112)</name>
    <dbReference type="NCBI Taxonomy" id="695560"/>
    <lineage>
        <taxon>Bacteria</taxon>
        <taxon>Bacillati</taxon>
        <taxon>Bacillota</taxon>
        <taxon>Bacilli</taxon>
        <taxon>Lactobacillales</taxon>
        <taxon>Lactobacillaceae</taxon>
        <taxon>Lactobacillus</taxon>
    </lineage>
</organism>
<protein>
    <submittedName>
        <fullName evidence="1">Uncharacterized protein</fullName>
    </submittedName>
</protein>
<dbReference type="PATRIC" id="fig|695560.3.peg.1121"/>
<evidence type="ECO:0000313" key="2">
    <source>
        <dbReference type="Proteomes" id="UP000007033"/>
    </source>
</evidence>